<accession>A0AAV3ADC7</accession>
<keyword evidence="2" id="KW-1185">Reference proteome</keyword>
<evidence type="ECO:0000313" key="1">
    <source>
        <dbReference type="EMBL" id="DBA23403.1"/>
    </source>
</evidence>
<sequence length="88" mass="10356">MLTGSRLFFMSEETGKSVFSQKPGLSELFHSLGTKSNFHAMYRSYITLPMKMAENSIIQEDWVRMPREVMERTQKTPQLQNRRKKIGR</sequence>
<name>A0AAV3ADC7_PYXAD</name>
<gene>
    <name evidence="1" type="ORF">GDO54_014318</name>
</gene>
<dbReference type="Proteomes" id="UP001181693">
    <property type="component" value="Unassembled WGS sequence"/>
</dbReference>
<protein>
    <submittedName>
        <fullName evidence="1">Uncharacterized protein</fullName>
    </submittedName>
</protein>
<dbReference type="AlphaFoldDB" id="A0AAV3ADC7"/>
<reference evidence="1" key="1">
    <citation type="thesis" date="2020" institute="ProQuest LLC" country="789 East Eisenhower Parkway, Ann Arbor, MI, USA">
        <title>Comparative Genomics and Chromosome Evolution.</title>
        <authorList>
            <person name="Mudd A.B."/>
        </authorList>
    </citation>
    <scope>NUCLEOTIDE SEQUENCE</scope>
    <source>
        <strain evidence="1">1538</strain>
        <tissue evidence="1">Blood</tissue>
    </source>
</reference>
<evidence type="ECO:0000313" key="2">
    <source>
        <dbReference type="Proteomes" id="UP001181693"/>
    </source>
</evidence>
<comment type="caution">
    <text evidence="1">The sequence shown here is derived from an EMBL/GenBank/DDBJ whole genome shotgun (WGS) entry which is preliminary data.</text>
</comment>
<proteinExistence type="predicted"/>
<organism evidence="1 2">
    <name type="scientific">Pyxicephalus adspersus</name>
    <name type="common">African bullfrog</name>
    <dbReference type="NCBI Taxonomy" id="30357"/>
    <lineage>
        <taxon>Eukaryota</taxon>
        <taxon>Metazoa</taxon>
        <taxon>Chordata</taxon>
        <taxon>Craniata</taxon>
        <taxon>Vertebrata</taxon>
        <taxon>Euteleostomi</taxon>
        <taxon>Amphibia</taxon>
        <taxon>Batrachia</taxon>
        <taxon>Anura</taxon>
        <taxon>Neobatrachia</taxon>
        <taxon>Ranoidea</taxon>
        <taxon>Pyxicephalidae</taxon>
        <taxon>Pyxicephalinae</taxon>
        <taxon>Pyxicephalus</taxon>
    </lineage>
</organism>
<dbReference type="EMBL" id="DYDO01000006">
    <property type="protein sequence ID" value="DBA23403.1"/>
    <property type="molecule type" value="Genomic_DNA"/>
</dbReference>